<reference evidence="2 3" key="1">
    <citation type="submission" date="2016-11" db="EMBL/GenBank/DDBJ databases">
        <authorList>
            <person name="Jaros S."/>
            <person name="Januszkiewicz K."/>
            <person name="Wedrychowicz H."/>
        </authorList>
    </citation>
    <scope>NUCLEOTIDE SEQUENCE [LARGE SCALE GENOMIC DNA]</scope>
    <source>
        <strain evidence="2 3">YL228</strain>
    </source>
</reference>
<evidence type="ECO:0000313" key="2">
    <source>
        <dbReference type="EMBL" id="SFW51478.1"/>
    </source>
</evidence>
<dbReference type="AlphaFoldDB" id="A0A1K1PXA9"/>
<sequence>MKRTKKLVGIVLTMAVLSGLAVSCEKYGSSEENEESTPAEIITAGSVLEELPRGEYEVSEVNGTGDMYDITEISALNDSRYLIVSDASEYGDADVQKLYIADDKDGSITEITPDLGLGKTAYYSATGTTDGKIFITAVEPKYFLGKDPGHAEEENMPQDYIDHIFSHASRVNYKLFEIDTNGKVVSENKLDIDYDKERPVCWLKCEDSWDNELVISAKAVFDDCKRTTYYVADKSGSIKDEIENYIPYYRATVMKMTSKGNFCFVGTDFCSDTPRDALYFYYRYKKYYELEGEAGVKKEDFGCNSRSAGICAGTMGHGKDLLYLSSGIGLFAYDRDWQYENIINYIDLIPDNMEIQSVAVLDNNSVIVLGIGYFKDEDCYKSVLYRFRSK</sequence>
<organism evidence="2 3">
    <name type="scientific">Ruminococcus flavefaciens</name>
    <dbReference type="NCBI Taxonomy" id="1265"/>
    <lineage>
        <taxon>Bacteria</taxon>
        <taxon>Bacillati</taxon>
        <taxon>Bacillota</taxon>
        <taxon>Clostridia</taxon>
        <taxon>Eubacteriales</taxon>
        <taxon>Oscillospiraceae</taxon>
        <taxon>Ruminococcus</taxon>
    </lineage>
</organism>
<feature type="signal peptide" evidence="1">
    <location>
        <begin position="1"/>
        <end position="21"/>
    </location>
</feature>
<evidence type="ECO:0000256" key="1">
    <source>
        <dbReference type="SAM" id="SignalP"/>
    </source>
</evidence>
<evidence type="ECO:0000313" key="3">
    <source>
        <dbReference type="Proteomes" id="UP000183461"/>
    </source>
</evidence>
<name>A0A1K1PXA9_RUMFL</name>
<dbReference type="RefSeq" id="WP_072301217.1">
    <property type="nucleotide sequence ID" value="NZ_FPIP01000011.1"/>
</dbReference>
<evidence type="ECO:0008006" key="4">
    <source>
        <dbReference type="Google" id="ProtNLM"/>
    </source>
</evidence>
<protein>
    <recommendedName>
        <fullName evidence="4">6-bladed beta-propeller</fullName>
    </recommendedName>
</protein>
<proteinExistence type="predicted"/>
<dbReference type="PROSITE" id="PS51257">
    <property type="entry name" value="PROKAR_LIPOPROTEIN"/>
    <property type="match status" value="1"/>
</dbReference>
<dbReference type="EMBL" id="FPIP01000011">
    <property type="protein sequence ID" value="SFW51478.1"/>
    <property type="molecule type" value="Genomic_DNA"/>
</dbReference>
<dbReference type="Proteomes" id="UP000183461">
    <property type="component" value="Unassembled WGS sequence"/>
</dbReference>
<accession>A0A1K1PXA9</accession>
<gene>
    <name evidence="2" type="ORF">SAMN02910280_0160</name>
</gene>
<feature type="chain" id="PRO_5039540264" description="6-bladed beta-propeller" evidence="1">
    <location>
        <begin position="22"/>
        <end position="390"/>
    </location>
</feature>
<keyword evidence="1" id="KW-0732">Signal</keyword>